<dbReference type="InterPro" id="IPR058752">
    <property type="entry name" value="RDRP_C_head"/>
</dbReference>
<organism evidence="14 15">
    <name type="scientific">Citrus x changshan-huyou</name>
    <dbReference type="NCBI Taxonomy" id="2935761"/>
    <lineage>
        <taxon>Eukaryota</taxon>
        <taxon>Viridiplantae</taxon>
        <taxon>Streptophyta</taxon>
        <taxon>Embryophyta</taxon>
        <taxon>Tracheophyta</taxon>
        <taxon>Spermatophyta</taxon>
        <taxon>Magnoliopsida</taxon>
        <taxon>eudicotyledons</taxon>
        <taxon>Gunneridae</taxon>
        <taxon>Pentapetalae</taxon>
        <taxon>rosids</taxon>
        <taxon>malvids</taxon>
        <taxon>Sapindales</taxon>
        <taxon>Rutaceae</taxon>
        <taxon>Aurantioideae</taxon>
        <taxon>Citrus</taxon>
    </lineage>
</organism>
<evidence type="ECO:0000256" key="5">
    <source>
        <dbReference type="ARBA" id="ARBA00022884"/>
    </source>
</evidence>
<feature type="domain" description="RDRP helical" evidence="12">
    <location>
        <begin position="318"/>
        <end position="400"/>
    </location>
</feature>
<dbReference type="EC" id="2.7.7.48" evidence="8"/>
<accession>A0AAP0MIV8</accession>
<evidence type="ECO:0000313" key="15">
    <source>
        <dbReference type="Proteomes" id="UP001428341"/>
    </source>
</evidence>
<comment type="catalytic activity">
    <reaction evidence="7 8">
        <text>RNA(n) + a ribonucleoside 5'-triphosphate = RNA(n+1) + diphosphate</text>
        <dbReference type="Rhea" id="RHEA:21248"/>
        <dbReference type="Rhea" id="RHEA-COMP:14527"/>
        <dbReference type="Rhea" id="RHEA-COMP:17342"/>
        <dbReference type="ChEBI" id="CHEBI:33019"/>
        <dbReference type="ChEBI" id="CHEBI:61557"/>
        <dbReference type="ChEBI" id="CHEBI:140395"/>
        <dbReference type="EC" id="2.7.7.48"/>
    </reaction>
</comment>
<evidence type="ECO:0000256" key="7">
    <source>
        <dbReference type="ARBA" id="ARBA00048744"/>
    </source>
</evidence>
<dbReference type="PANTHER" id="PTHR23079:SF18">
    <property type="entry name" value="RNA-DEPENDENT RNA POLYMERASE 6"/>
    <property type="match status" value="1"/>
</dbReference>
<dbReference type="GO" id="GO:0031380">
    <property type="term" value="C:nuclear RNA-directed RNA polymerase complex"/>
    <property type="evidence" value="ECO:0007669"/>
    <property type="project" value="TreeGrafter"/>
</dbReference>
<reference evidence="14 15" key="1">
    <citation type="submission" date="2024-05" db="EMBL/GenBank/DDBJ databases">
        <title>Haplotype-resolved chromosome-level genome assembly of Huyou (Citrus changshanensis).</title>
        <authorList>
            <person name="Miao C."/>
            <person name="Chen W."/>
            <person name="Wu Y."/>
            <person name="Wang L."/>
            <person name="Zhao S."/>
            <person name="Grierson D."/>
            <person name="Xu C."/>
            <person name="Chen K."/>
        </authorList>
    </citation>
    <scope>NUCLEOTIDE SEQUENCE [LARGE SCALE GENOMIC DNA]</scope>
    <source>
        <strain evidence="14">01-14</strain>
        <tissue evidence="14">Leaf</tissue>
    </source>
</reference>
<evidence type="ECO:0000256" key="3">
    <source>
        <dbReference type="ARBA" id="ARBA00022679"/>
    </source>
</evidence>
<comment type="caution">
    <text evidence="14">The sequence shown here is derived from an EMBL/GenBank/DDBJ whole genome shotgun (WGS) entry which is preliminary data.</text>
</comment>
<dbReference type="GO" id="GO:0030422">
    <property type="term" value="P:siRNA processing"/>
    <property type="evidence" value="ECO:0007669"/>
    <property type="project" value="TreeGrafter"/>
</dbReference>
<name>A0AAP0MIV8_9ROSI</name>
<keyword evidence="6 8" id="KW-0943">RNA-mediated gene silencing</keyword>
<dbReference type="InterPro" id="IPR007855">
    <property type="entry name" value="RDRP"/>
</dbReference>
<dbReference type="InterPro" id="IPR057297">
    <property type="entry name" value="RDR6-like_2nd"/>
</dbReference>
<evidence type="ECO:0000259" key="13">
    <source>
        <dbReference type="Pfam" id="PF26253"/>
    </source>
</evidence>
<evidence type="ECO:0000259" key="12">
    <source>
        <dbReference type="Pfam" id="PF26252"/>
    </source>
</evidence>
<dbReference type="EMBL" id="JBCGBO010000004">
    <property type="protein sequence ID" value="KAK9207921.1"/>
    <property type="molecule type" value="Genomic_DNA"/>
</dbReference>
<evidence type="ECO:0000259" key="11">
    <source>
        <dbReference type="Pfam" id="PF24577"/>
    </source>
</evidence>
<comment type="function">
    <text evidence="8">Probably involved in the RNA silencing pathway and required for the generation of small interfering RNAs (siRNAs).</text>
</comment>
<dbReference type="Proteomes" id="UP001428341">
    <property type="component" value="Unassembled WGS sequence"/>
</dbReference>
<keyword evidence="2 8" id="KW-0696">RNA-directed RNA polymerase</keyword>
<evidence type="ECO:0000256" key="1">
    <source>
        <dbReference type="ARBA" id="ARBA00005762"/>
    </source>
</evidence>
<keyword evidence="4 8" id="KW-0548">Nucleotidyltransferase</keyword>
<keyword evidence="5 8" id="KW-0694">RNA-binding</keyword>
<dbReference type="GO" id="GO:0003968">
    <property type="term" value="F:RNA-directed RNA polymerase activity"/>
    <property type="evidence" value="ECO:0007669"/>
    <property type="project" value="UniProtKB-KW"/>
</dbReference>
<evidence type="ECO:0000256" key="2">
    <source>
        <dbReference type="ARBA" id="ARBA00022484"/>
    </source>
</evidence>
<evidence type="ECO:0000256" key="8">
    <source>
        <dbReference type="RuleBase" id="RU363098"/>
    </source>
</evidence>
<dbReference type="Pfam" id="PF24572">
    <property type="entry name" value="RBD_RDR6"/>
    <property type="match status" value="1"/>
</dbReference>
<evidence type="ECO:0000313" key="14">
    <source>
        <dbReference type="EMBL" id="KAK9207921.1"/>
    </source>
</evidence>
<dbReference type="InterPro" id="IPR057298">
    <property type="entry name" value="RDR6-like_RBD"/>
</dbReference>
<feature type="domain" description="RDRP C-terminal head" evidence="13">
    <location>
        <begin position="1023"/>
        <end position="1182"/>
    </location>
</feature>
<keyword evidence="15" id="KW-1185">Reference proteome</keyword>
<proteinExistence type="inferred from homology"/>
<dbReference type="InterPro" id="IPR058751">
    <property type="entry name" value="RDRP_helical"/>
</dbReference>
<feature type="domain" description="RNA-dependent RNA polymerase 6-like second" evidence="11">
    <location>
        <begin position="131"/>
        <end position="294"/>
    </location>
</feature>
<dbReference type="GO" id="GO:0003723">
    <property type="term" value="F:RNA binding"/>
    <property type="evidence" value="ECO:0007669"/>
    <property type="project" value="UniProtKB-KW"/>
</dbReference>
<dbReference type="PANTHER" id="PTHR23079">
    <property type="entry name" value="RNA-DEPENDENT RNA POLYMERASE"/>
    <property type="match status" value="1"/>
</dbReference>
<feature type="domain" description="RNA-dependent RNA polymerase 6-like RNA-binding" evidence="10">
    <location>
        <begin position="12"/>
        <end position="111"/>
    </location>
</feature>
<evidence type="ECO:0000259" key="10">
    <source>
        <dbReference type="Pfam" id="PF24572"/>
    </source>
</evidence>
<dbReference type="InterPro" id="IPR057596">
    <property type="entry name" value="RDRP_core"/>
</dbReference>
<protein>
    <recommendedName>
        <fullName evidence="8">RNA-dependent RNA polymerase</fullName>
        <ecNumber evidence="8">2.7.7.48</ecNumber>
    </recommendedName>
</protein>
<dbReference type="Pfam" id="PF26253">
    <property type="entry name" value="RdRP_head"/>
    <property type="match status" value="1"/>
</dbReference>
<feature type="domain" description="RDRP core" evidence="9">
    <location>
        <begin position="418"/>
        <end position="1000"/>
    </location>
</feature>
<comment type="similarity">
    <text evidence="1 8">Belongs to the RdRP family.</text>
</comment>
<dbReference type="Pfam" id="PF26252">
    <property type="entry name" value="RdRP_helical"/>
    <property type="match status" value="1"/>
</dbReference>
<evidence type="ECO:0000256" key="4">
    <source>
        <dbReference type="ARBA" id="ARBA00022695"/>
    </source>
</evidence>
<sequence length="1311" mass="149068">MEPEGREKLLVDAQVSFGGFDRNVKAAELVKYLENEVGGVWRCRLKTSCTPSESYPDFSVTNTAEVRKTDDYEKVEPHAFVHFAMPTYVTRAVDAAGRTELFLNDRALKVSLGPENPFRLNQRGRTSTPFKLPDVCVEIGTLVSRDEFFVAWRGPASGTDFLVDPFDGTCKFCFTRDIAFALKSSTEHAVIKCEFKVEFLVREINLVKQYSEFPRVAILLQLASSPRVWYRTADDDILVLVPFDMLDDDDPWIRTTDFTPSGAIGRCNSYRISISSRHRGKLSKVITYLRERRVQVDSLSRPITIREEPDFEVPMSDPFFCIHYEEGISFEIMFLVNAVMHKGILNQHHLSDSFFDLLRGQSREVNVAALKHIYSYKWPVFDACKRLKLVQEWLLKDPKLYKGPKQIDDIVEVRRLVITPTKAYCLPPEVELSNRVLRKYKDLADRFLRVTFMDEGLQTMNANVLSYFIAPIVRDITLNSFSQKTRVFKRVRSILSGGFYLCGRKFSFLAFSSSQLRDCSAWFFSEDGKTSVLDIKKWMGRFTDKNIAKCAARMGQCFSSTYATVEVPPTEVDPELPDIKRNGYVFSDGIGKITPDLAMEVAQKLKLDVNPPPCAYQIRYAGCKGVVACWPAKGDGIRMSLRESMNKFQSHHTTLEICSWTRFQPGFLNRQIITLLSTLNVPDEMFWSMQASMLSKLNQMLVDSDVAFEVLTSACAEQGNTAAIMLSAGFNPQTEPHLRGMLTCIRAAQLWGLREKARIFVPAGRWLMGCLDELGVLEGGQCFIQVSEPFLGNCFSKHGSRFAETKKLQVIKGFVVIAKNPCLHPGDIRILEAVDHPELHHLYDCLVFPQKGDRPHTNEASGSDLDGDLYFVTWDENLIPPSKKSWPPMEYNAAEAKTLTRPVDQRDIIEFFAKHMVNENLGTICNAHVVHADHSEYGALDENCILLAELAATAVDFPKTGKIVTMPAHLKPKLYPDFMGKEAYQSYKSNKILGRLYRQIKDAYDEDISVSSEVDINPVDIHYDTDLEVPESVDFIADAWNQKCSYDGQLNGLLEQYKVNREEELVTGHIWSMPKYNSRKQGELKERLKHSYSALRKEFRQVFEKMDSDCELLSEDEKNALFERKASAWYQVTYHPEWIKKSLDLQEQDNARSVVLLSFAWIANDYLARIKIRCREMANIDTSKPVNYLARNFRALFGNLDAILYCSFLRNLIILFDWCQVAGRPGRLEPLLASALRILPETFLFGSPLAILPILNIGAFFSREYREVSNGNGKDGGSFSFNPCAIVSGAIMHTHVVCKYACKDPDNVGYS</sequence>
<evidence type="ECO:0000259" key="9">
    <source>
        <dbReference type="Pfam" id="PF05183"/>
    </source>
</evidence>
<evidence type="ECO:0000256" key="6">
    <source>
        <dbReference type="ARBA" id="ARBA00023158"/>
    </source>
</evidence>
<dbReference type="Pfam" id="PF05183">
    <property type="entry name" value="RdRP"/>
    <property type="match status" value="1"/>
</dbReference>
<gene>
    <name evidence="14" type="ORF">WN944_000270</name>
</gene>
<keyword evidence="3 8" id="KW-0808">Transferase</keyword>
<dbReference type="Pfam" id="PF24577">
    <property type="entry name" value="RDR6_2nd"/>
    <property type="match status" value="1"/>
</dbReference>